<dbReference type="Pfam" id="PF01223">
    <property type="entry name" value="Endonuclease_NS"/>
    <property type="match status" value="1"/>
</dbReference>
<dbReference type="PANTHER" id="PTHR13966:SF17">
    <property type="entry name" value="ENDONUCLEASE-RELATED"/>
    <property type="match status" value="1"/>
</dbReference>
<name>A0A9P0GQK0_PHACE</name>
<dbReference type="SUPFAM" id="SSF54060">
    <property type="entry name" value="His-Me finger endonucleases"/>
    <property type="match status" value="1"/>
</dbReference>
<comment type="similarity">
    <text evidence="1">Belongs to the DNA/RNA non-specific endonuclease family.</text>
</comment>
<gene>
    <name evidence="9" type="ORF">PHAECO_LOCUS3027</name>
</gene>
<feature type="signal peptide" evidence="6">
    <location>
        <begin position="1"/>
        <end position="23"/>
    </location>
</feature>
<keyword evidence="3" id="KW-0255">Endonuclease</keyword>
<keyword evidence="2" id="KW-0540">Nuclease</keyword>
<feature type="domain" description="DNA/RNA non-specific endonuclease/pyrophosphatase/phosphodiesterase" evidence="8">
    <location>
        <begin position="148"/>
        <end position="386"/>
    </location>
</feature>
<feature type="domain" description="ENPP1-3/EXOG-like endonuclease/phosphodiesterase" evidence="7">
    <location>
        <begin position="149"/>
        <end position="376"/>
    </location>
</feature>
<feature type="active site" description="Proton acceptor" evidence="4">
    <location>
        <position position="235"/>
    </location>
</feature>
<keyword evidence="6" id="KW-0732">Signal</keyword>
<dbReference type="GO" id="GO:0004521">
    <property type="term" value="F:RNA endonuclease activity"/>
    <property type="evidence" value="ECO:0007669"/>
    <property type="project" value="TreeGrafter"/>
</dbReference>
<evidence type="ECO:0000256" key="3">
    <source>
        <dbReference type="ARBA" id="ARBA00022759"/>
    </source>
</evidence>
<dbReference type="SMART" id="SM00477">
    <property type="entry name" value="NUC"/>
    <property type="match status" value="1"/>
</dbReference>
<reference evidence="9" key="2">
    <citation type="submission" date="2022-10" db="EMBL/GenBank/DDBJ databases">
        <authorList>
            <consortium name="ENA_rothamsted_submissions"/>
            <consortium name="culmorum"/>
            <person name="King R."/>
        </authorList>
    </citation>
    <scope>NUCLEOTIDE SEQUENCE</scope>
</reference>
<evidence type="ECO:0000313" key="9">
    <source>
        <dbReference type="EMBL" id="CAH1119014.1"/>
    </source>
</evidence>
<dbReference type="GO" id="GO:0003676">
    <property type="term" value="F:nucleic acid binding"/>
    <property type="evidence" value="ECO:0007669"/>
    <property type="project" value="InterPro"/>
</dbReference>
<dbReference type="FunFam" id="3.40.570.10:FF:000007">
    <property type="entry name" value="Alkaline nuclease"/>
    <property type="match status" value="1"/>
</dbReference>
<dbReference type="Proteomes" id="UP001153737">
    <property type="component" value="Chromosome 12"/>
</dbReference>
<dbReference type="EMBL" id="OU896718">
    <property type="protein sequence ID" value="CAH1119014.1"/>
    <property type="molecule type" value="Genomic_DNA"/>
</dbReference>
<proteinExistence type="inferred from homology"/>
<evidence type="ECO:0000256" key="2">
    <source>
        <dbReference type="ARBA" id="ARBA00022722"/>
    </source>
</evidence>
<keyword evidence="3" id="KW-0378">Hydrolase</keyword>
<dbReference type="InterPro" id="IPR040255">
    <property type="entry name" value="Non-specific_endonuclease"/>
</dbReference>
<evidence type="ECO:0000259" key="7">
    <source>
        <dbReference type="SMART" id="SM00477"/>
    </source>
</evidence>
<dbReference type="InterPro" id="IPR001604">
    <property type="entry name" value="Endo_G_ENPP1-like_dom"/>
</dbReference>
<feature type="binding site" evidence="5">
    <location>
        <position position="265"/>
    </location>
    <ligand>
        <name>Mg(2+)</name>
        <dbReference type="ChEBI" id="CHEBI:18420"/>
        <note>catalytic</note>
    </ligand>
</feature>
<dbReference type="GO" id="GO:0000014">
    <property type="term" value="F:single-stranded DNA endodeoxyribonuclease activity"/>
    <property type="evidence" value="ECO:0007669"/>
    <property type="project" value="TreeGrafter"/>
</dbReference>
<dbReference type="Gene3D" id="3.40.570.10">
    <property type="entry name" value="Extracellular Endonuclease, subunit A"/>
    <property type="match status" value="1"/>
</dbReference>
<dbReference type="GO" id="GO:0006309">
    <property type="term" value="P:apoptotic DNA fragmentation"/>
    <property type="evidence" value="ECO:0007669"/>
    <property type="project" value="TreeGrafter"/>
</dbReference>
<keyword evidence="10" id="KW-1185">Reference proteome</keyword>
<dbReference type="SMART" id="SM00892">
    <property type="entry name" value="Endonuclease_NS"/>
    <property type="match status" value="1"/>
</dbReference>
<accession>A0A9P0GQK0</accession>
<dbReference type="GO" id="GO:0005634">
    <property type="term" value="C:nucleus"/>
    <property type="evidence" value="ECO:0007669"/>
    <property type="project" value="TreeGrafter"/>
</dbReference>
<feature type="chain" id="PRO_5040146317" evidence="6">
    <location>
        <begin position="24"/>
        <end position="407"/>
    </location>
</feature>
<evidence type="ECO:0000256" key="1">
    <source>
        <dbReference type="ARBA" id="ARBA00010052"/>
    </source>
</evidence>
<evidence type="ECO:0000313" key="10">
    <source>
        <dbReference type="Proteomes" id="UP001153737"/>
    </source>
</evidence>
<evidence type="ECO:0000256" key="5">
    <source>
        <dbReference type="PIRSR" id="PIRSR640255-2"/>
    </source>
</evidence>
<dbReference type="InterPro" id="IPR044925">
    <property type="entry name" value="His-Me_finger_sf"/>
</dbReference>
<dbReference type="InterPro" id="IPR020821">
    <property type="entry name" value="ENPP1-3/EXOG-like_nuc-like"/>
</dbReference>
<dbReference type="OrthoDB" id="8194122at2759"/>
<dbReference type="GO" id="GO:0046872">
    <property type="term" value="F:metal ion binding"/>
    <property type="evidence" value="ECO:0007669"/>
    <property type="project" value="UniProtKB-KW"/>
</dbReference>
<protein>
    <submittedName>
        <fullName evidence="9">Uncharacterized protein</fullName>
    </submittedName>
</protein>
<dbReference type="PANTHER" id="PTHR13966">
    <property type="entry name" value="ENDONUCLEASE RELATED"/>
    <property type="match status" value="1"/>
</dbReference>
<evidence type="ECO:0000259" key="8">
    <source>
        <dbReference type="SMART" id="SM00892"/>
    </source>
</evidence>
<dbReference type="InterPro" id="IPR044929">
    <property type="entry name" value="DNA/RNA_non-sp_Endonuclease_sf"/>
</dbReference>
<evidence type="ECO:0000256" key="6">
    <source>
        <dbReference type="SAM" id="SignalP"/>
    </source>
</evidence>
<organism evidence="9 10">
    <name type="scientific">Phaedon cochleariae</name>
    <name type="common">Mustard beetle</name>
    <dbReference type="NCBI Taxonomy" id="80249"/>
    <lineage>
        <taxon>Eukaryota</taxon>
        <taxon>Metazoa</taxon>
        <taxon>Ecdysozoa</taxon>
        <taxon>Arthropoda</taxon>
        <taxon>Hexapoda</taxon>
        <taxon>Insecta</taxon>
        <taxon>Pterygota</taxon>
        <taxon>Neoptera</taxon>
        <taxon>Endopterygota</taxon>
        <taxon>Coleoptera</taxon>
        <taxon>Polyphaga</taxon>
        <taxon>Cucujiformia</taxon>
        <taxon>Chrysomeloidea</taxon>
        <taxon>Chrysomelidae</taxon>
        <taxon>Chrysomelinae</taxon>
        <taxon>Chrysomelini</taxon>
        <taxon>Phaedon</taxon>
    </lineage>
</organism>
<dbReference type="AlphaFoldDB" id="A0A9P0GQK0"/>
<evidence type="ECO:0000256" key="4">
    <source>
        <dbReference type="PIRSR" id="PIRSR640255-1"/>
    </source>
</evidence>
<dbReference type="GO" id="GO:0005743">
    <property type="term" value="C:mitochondrial inner membrane"/>
    <property type="evidence" value="ECO:0007669"/>
    <property type="project" value="TreeGrafter"/>
</dbReference>
<keyword evidence="5" id="KW-0479">Metal-binding</keyword>
<sequence>MNFQRCVLPISVLLLCFPHASHSATKKGCSLNIFRNPNEKLLPLFAYNNSRDFSFIVPEHGHINLNHGDGITLSCPGRKNSLPATKSNSGYATCIQGTTLKISKNSFDFDELLCERSVQSEVQKTEVSCGNRRGKIMNIGHQVTESYFRTLFEVCYDEEEGTTLYTMHTVNGKEIKYASKTSERPTFSTSGLGPRISANVAYKKAFQKSTFNRLLGSAQAAERYITSKSFLARGHLSPDADFLFASSQFTTYYYINTSPQWQVINGANWVSLENAIRRTAEHYQDTFTIITGTYDILKLPDDDGNEISIFLVSKNKLPVPKFIWKIIYHEDSRKGIALVSLNNPFINKITQDLILCEDICEQSGWASDKWMNTTRGYVYCCDINEFTRTVRSVPRINVSGLLTGILS</sequence>
<reference evidence="9" key="1">
    <citation type="submission" date="2022-01" db="EMBL/GenBank/DDBJ databases">
        <authorList>
            <person name="King R."/>
        </authorList>
    </citation>
    <scope>NUCLEOTIDE SEQUENCE</scope>
</reference>